<proteinExistence type="predicted"/>
<dbReference type="Proteomes" id="UP001440612">
    <property type="component" value="Chromosome"/>
</dbReference>
<protein>
    <submittedName>
        <fullName evidence="6">MFS transporter</fullName>
    </submittedName>
</protein>
<feature type="transmembrane region" description="Helical" evidence="4">
    <location>
        <begin position="52"/>
        <end position="73"/>
    </location>
</feature>
<dbReference type="EMBL" id="CP150951">
    <property type="protein sequence ID" value="WZC49753.1"/>
    <property type="molecule type" value="Genomic_DNA"/>
</dbReference>
<feature type="transmembrane region" description="Helical" evidence="4">
    <location>
        <begin position="190"/>
        <end position="210"/>
    </location>
</feature>
<dbReference type="SUPFAM" id="SSF103473">
    <property type="entry name" value="MFS general substrate transporter"/>
    <property type="match status" value="1"/>
</dbReference>
<feature type="transmembrane region" description="Helical" evidence="4">
    <location>
        <begin position="314"/>
        <end position="331"/>
    </location>
</feature>
<feature type="transmembrane region" description="Helical" evidence="4">
    <location>
        <begin position="403"/>
        <end position="424"/>
    </location>
</feature>
<dbReference type="RefSeq" id="WP_341367863.1">
    <property type="nucleotide sequence ID" value="NZ_CP150951.2"/>
</dbReference>
<dbReference type="PANTHER" id="PTHR23530:SF1">
    <property type="entry name" value="PERMEASE, MAJOR FACILITATOR SUPERFAMILY-RELATED"/>
    <property type="match status" value="1"/>
</dbReference>
<evidence type="ECO:0000259" key="5">
    <source>
        <dbReference type="PROSITE" id="PS50850"/>
    </source>
</evidence>
<dbReference type="PROSITE" id="PS50850">
    <property type="entry name" value="MFS"/>
    <property type="match status" value="1"/>
</dbReference>
<feature type="transmembrane region" description="Helical" evidence="4">
    <location>
        <begin position="374"/>
        <end position="397"/>
    </location>
</feature>
<feature type="transmembrane region" description="Helical" evidence="4">
    <location>
        <begin position="241"/>
        <end position="260"/>
    </location>
</feature>
<dbReference type="PANTHER" id="PTHR23530">
    <property type="entry name" value="TRANSPORT PROTEIN-RELATED"/>
    <property type="match status" value="1"/>
</dbReference>
<accession>A0ABZ2V6A4</accession>
<dbReference type="InterPro" id="IPR020846">
    <property type="entry name" value="MFS_dom"/>
</dbReference>
<evidence type="ECO:0000256" key="1">
    <source>
        <dbReference type="ARBA" id="ARBA00022692"/>
    </source>
</evidence>
<gene>
    <name evidence="6" type="ORF">AABB29_03630</name>
</gene>
<keyword evidence="7" id="KW-1185">Reference proteome</keyword>
<name>A0ABZ2V6A4_9RHOB</name>
<feature type="transmembrane region" description="Helical" evidence="4">
    <location>
        <begin position="280"/>
        <end position="302"/>
    </location>
</feature>
<evidence type="ECO:0000256" key="3">
    <source>
        <dbReference type="ARBA" id="ARBA00023136"/>
    </source>
</evidence>
<reference evidence="7" key="1">
    <citation type="submission" date="2024-04" db="EMBL/GenBank/DDBJ databases">
        <title>Phylogenomic analyses of a clade within the roseobacter group suggest taxonomic reassignments of species of the genera Aestuariivita, Citreicella, Loktanella, Nautella, Pelagibaca, Ruegeria, Thalassobius, Thiobacimonas and Tropicibacter, and the proposal o.</title>
        <authorList>
            <person name="Jeon C.O."/>
        </authorList>
    </citation>
    <scope>NUCLEOTIDE SEQUENCE [LARGE SCALE GENOMIC DNA]</scope>
    <source>
        <strain evidence="7">BS5-3</strain>
    </source>
</reference>
<dbReference type="Pfam" id="PF07690">
    <property type="entry name" value="MFS_1"/>
    <property type="match status" value="1"/>
</dbReference>
<keyword evidence="2 4" id="KW-1133">Transmembrane helix</keyword>
<organism evidence="6 7">
    <name type="scientific">Yoonia phaeophyticola</name>
    <dbReference type="NCBI Taxonomy" id="3137369"/>
    <lineage>
        <taxon>Bacteria</taxon>
        <taxon>Pseudomonadati</taxon>
        <taxon>Pseudomonadota</taxon>
        <taxon>Alphaproteobacteria</taxon>
        <taxon>Rhodobacterales</taxon>
        <taxon>Paracoccaceae</taxon>
        <taxon>Yoonia</taxon>
    </lineage>
</organism>
<evidence type="ECO:0000313" key="6">
    <source>
        <dbReference type="EMBL" id="WZC49753.1"/>
    </source>
</evidence>
<evidence type="ECO:0000313" key="7">
    <source>
        <dbReference type="Proteomes" id="UP001440612"/>
    </source>
</evidence>
<feature type="transmembrane region" description="Helical" evidence="4">
    <location>
        <begin position="337"/>
        <end position="353"/>
    </location>
</feature>
<evidence type="ECO:0000256" key="4">
    <source>
        <dbReference type="SAM" id="Phobius"/>
    </source>
</evidence>
<feature type="transmembrane region" description="Helical" evidence="4">
    <location>
        <begin position="85"/>
        <end position="107"/>
    </location>
</feature>
<evidence type="ECO:0000256" key="2">
    <source>
        <dbReference type="ARBA" id="ARBA00022989"/>
    </source>
</evidence>
<dbReference type="Gene3D" id="1.20.1250.20">
    <property type="entry name" value="MFS general substrate transporter like domains"/>
    <property type="match status" value="1"/>
</dbReference>
<keyword evidence="1 4" id="KW-0812">Transmembrane</keyword>
<keyword evidence="3 4" id="KW-0472">Membrane</keyword>
<feature type="transmembrane region" description="Helical" evidence="4">
    <location>
        <begin position="28"/>
        <end position="46"/>
    </location>
</feature>
<feature type="domain" description="Major facilitator superfamily (MFS) profile" evidence="5">
    <location>
        <begin position="245"/>
        <end position="429"/>
    </location>
</feature>
<dbReference type="InterPro" id="IPR011701">
    <property type="entry name" value="MFS"/>
</dbReference>
<dbReference type="InterPro" id="IPR036259">
    <property type="entry name" value="MFS_trans_sf"/>
</dbReference>
<sequence length="429" mass="44873">MVSDTYVPFAKLPVSARRHVYLFQGHQFLDRFAMGVIVAVTALALQGRGLDVAQIGALFAIYAAVAMIAELPFGGLADGVGRKPVFLIATVASLMAYTVFIISGAFWPLAASFGLVGLGRALRSGTLDAWYVEELHVRAPGVEIQPLLARAQTANFIGLGCGAIMGGFLPGLASGNDPSAPLIGRTVYDVSYAAGILLTLGVIVYTVFLVREPARPMNAAVVLREIRAVPRTIGDGARLAISHHALFLLLAILTLMLFATNPVEVLWPTVVQTMLDPERAAAIVGLLTAGYFLAIAAGASLAGPVGRLLRRRHAVTLAAVLAALILCQITLALQASLLGFIVVFLIFSVLLGISESPAASILHAHAPDNRRSTILSVQSLLKQLGAMMGLLVLGAVGETQGVGVAWIAGALGLAVAAALAVLLARQMRR</sequence>
<dbReference type="InterPro" id="IPR053160">
    <property type="entry name" value="MFS_DHA3_Transporter"/>
</dbReference>